<dbReference type="Proteomes" id="UP001222027">
    <property type="component" value="Unassembled WGS sequence"/>
</dbReference>
<dbReference type="InterPro" id="IPR050258">
    <property type="entry name" value="Leguminous_Lectin"/>
</dbReference>
<feature type="chain" id="PRO_5043350410" description="Legume lectin domain-containing protein" evidence="4">
    <location>
        <begin position="27"/>
        <end position="375"/>
    </location>
</feature>
<feature type="domain" description="Legume lectin" evidence="5">
    <location>
        <begin position="26"/>
        <end position="267"/>
    </location>
</feature>
<dbReference type="InterPro" id="IPR001220">
    <property type="entry name" value="Legume_lectin_dom"/>
</dbReference>
<dbReference type="PROSITE" id="PS00307">
    <property type="entry name" value="LECTIN_LEGUME_BETA"/>
    <property type="match status" value="1"/>
</dbReference>
<dbReference type="PANTHER" id="PTHR32401:SF49">
    <property type="entry name" value="OS10G0129200 PROTEIN"/>
    <property type="match status" value="1"/>
</dbReference>
<dbReference type="CDD" id="cd06899">
    <property type="entry name" value="lectin_legume_LecRK_Arcelin_ConA"/>
    <property type="match status" value="1"/>
</dbReference>
<dbReference type="AlphaFoldDB" id="A0AAV8Q153"/>
<dbReference type="PANTHER" id="PTHR32401">
    <property type="entry name" value="CONCANAVALIN A-LIKE LECTIN FAMILY PROTEIN"/>
    <property type="match status" value="1"/>
</dbReference>
<feature type="signal peptide" evidence="4">
    <location>
        <begin position="1"/>
        <end position="26"/>
    </location>
</feature>
<name>A0AAV8Q153_ENSVE</name>
<keyword evidence="3" id="KW-1133">Transmembrane helix</keyword>
<comment type="caution">
    <text evidence="6">The sequence shown here is derived from an EMBL/GenBank/DDBJ whole genome shotgun (WGS) entry which is preliminary data.</text>
</comment>
<dbReference type="Gene3D" id="2.60.120.200">
    <property type="match status" value="1"/>
</dbReference>
<accession>A0AAV8Q153</accession>
<keyword evidence="7" id="KW-1185">Reference proteome</keyword>
<keyword evidence="3" id="KW-0472">Membrane</keyword>
<keyword evidence="3" id="KW-0812">Transmembrane</keyword>
<sequence>MLLLRRSRNLSLLFFCLTTVIPMASSLSFDFSGFGNETTSTIEFQGDASLLDKEIHLTSSPMQYSVGRAVYREPLRLWDATTRELADFTTHFSFVINSSDPLTPHGDGLAFFLTAYPSTLPAYSRGAFLGLFSNSSVDSSRVSTVAVEFDTFSNAWDPLADHVGIDIDSITSSATVQWNSSLKDGRRASAWASYDAATHNLSVFLSYDKNPVFSGNSSLHFIVDLRDVLPEMVAIGFSASTGNLTETHSLLSWSFNSTLQPRRKKSKAGLEIGLGVGVGVLVAVSGLIWFVLSKKKASNCTMRPSIKQAINVLNFETPCPDLPPKMPVPMYCTPAAAAAAASDVASFNHTSYVTNSSQANSCATYSSNSTTMIDM</sequence>
<evidence type="ECO:0000256" key="1">
    <source>
        <dbReference type="ARBA" id="ARBA00007606"/>
    </source>
</evidence>
<comment type="similarity">
    <text evidence="1">Belongs to the leguminous lectin family.</text>
</comment>
<dbReference type="InterPro" id="IPR019825">
    <property type="entry name" value="Lectin_legB_Mn/Ca_BS"/>
</dbReference>
<dbReference type="FunFam" id="2.60.120.200:FF:000103">
    <property type="entry name" value="L-type lectin-domain containing receptor kinase IX.1"/>
    <property type="match status" value="1"/>
</dbReference>
<keyword evidence="2" id="KW-0430">Lectin</keyword>
<evidence type="ECO:0000256" key="2">
    <source>
        <dbReference type="ARBA" id="ARBA00022734"/>
    </source>
</evidence>
<evidence type="ECO:0000313" key="6">
    <source>
        <dbReference type="EMBL" id="KAJ8466882.1"/>
    </source>
</evidence>
<proteinExistence type="inferred from homology"/>
<evidence type="ECO:0000256" key="4">
    <source>
        <dbReference type="SAM" id="SignalP"/>
    </source>
</evidence>
<dbReference type="GO" id="GO:0030246">
    <property type="term" value="F:carbohydrate binding"/>
    <property type="evidence" value="ECO:0007669"/>
    <property type="project" value="UniProtKB-KW"/>
</dbReference>
<reference evidence="6 7" key="1">
    <citation type="submission" date="2022-12" db="EMBL/GenBank/DDBJ databases">
        <title>Chromosome-scale assembly of the Ensete ventricosum genome.</title>
        <authorList>
            <person name="Dussert Y."/>
            <person name="Stocks J."/>
            <person name="Wendawek A."/>
            <person name="Woldeyes F."/>
            <person name="Nichols R.A."/>
            <person name="Borrell J.S."/>
        </authorList>
    </citation>
    <scope>NUCLEOTIDE SEQUENCE [LARGE SCALE GENOMIC DNA]</scope>
    <source>
        <strain evidence="7">cv. Maze</strain>
        <tissue evidence="6">Seeds</tissue>
    </source>
</reference>
<dbReference type="SUPFAM" id="SSF49899">
    <property type="entry name" value="Concanavalin A-like lectins/glucanases"/>
    <property type="match status" value="1"/>
</dbReference>
<dbReference type="Pfam" id="PF00139">
    <property type="entry name" value="Lectin_legB"/>
    <property type="match status" value="1"/>
</dbReference>
<organism evidence="6 7">
    <name type="scientific">Ensete ventricosum</name>
    <name type="common">Abyssinian banana</name>
    <name type="synonym">Musa ensete</name>
    <dbReference type="NCBI Taxonomy" id="4639"/>
    <lineage>
        <taxon>Eukaryota</taxon>
        <taxon>Viridiplantae</taxon>
        <taxon>Streptophyta</taxon>
        <taxon>Embryophyta</taxon>
        <taxon>Tracheophyta</taxon>
        <taxon>Spermatophyta</taxon>
        <taxon>Magnoliopsida</taxon>
        <taxon>Liliopsida</taxon>
        <taxon>Zingiberales</taxon>
        <taxon>Musaceae</taxon>
        <taxon>Ensete</taxon>
    </lineage>
</organism>
<evidence type="ECO:0000313" key="7">
    <source>
        <dbReference type="Proteomes" id="UP001222027"/>
    </source>
</evidence>
<dbReference type="EMBL" id="JAQQAF010000008">
    <property type="protein sequence ID" value="KAJ8466882.1"/>
    <property type="molecule type" value="Genomic_DNA"/>
</dbReference>
<protein>
    <recommendedName>
        <fullName evidence="5">Legume lectin domain-containing protein</fullName>
    </recommendedName>
</protein>
<keyword evidence="4" id="KW-0732">Signal</keyword>
<evidence type="ECO:0000259" key="5">
    <source>
        <dbReference type="Pfam" id="PF00139"/>
    </source>
</evidence>
<dbReference type="InterPro" id="IPR013320">
    <property type="entry name" value="ConA-like_dom_sf"/>
</dbReference>
<evidence type="ECO:0000256" key="3">
    <source>
        <dbReference type="SAM" id="Phobius"/>
    </source>
</evidence>
<gene>
    <name evidence="6" type="ORF">OPV22_029434</name>
</gene>
<feature type="transmembrane region" description="Helical" evidence="3">
    <location>
        <begin position="272"/>
        <end position="292"/>
    </location>
</feature>